<comment type="caution">
    <text evidence="4">The sequence shown here is derived from an EMBL/GenBank/DDBJ whole genome shotgun (WGS) entry which is preliminary data.</text>
</comment>
<feature type="region of interest" description="Disordered" evidence="2">
    <location>
        <begin position="117"/>
        <end position="198"/>
    </location>
</feature>
<gene>
    <name evidence="4" type="ORF">BJX67DRAFT_138523</name>
</gene>
<accession>A0ABR4LPE4</accession>
<organism evidence="4 5">
    <name type="scientific">Aspergillus lucknowensis</name>
    <dbReference type="NCBI Taxonomy" id="176173"/>
    <lineage>
        <taxon>Eukaryota</taxon>
        <taxon>Fungi</taxon>
        <taxon>Dikarya</taxon>
        <taxon>Ascomycota</taxon>
        <taxon>Pezizomycotina</taxon>
        <taxon>Eurotiomycetes</taxon>
        <taxon>Eurotiomycetidae</taxon>
        <taxon>Eurotiales</taxon>
        <taxon>Aspergillaceae</taxon>
        <taxon>Aspergillus</taxon>
        <taxon>Aspergillus subgen. Nidulantes</taxon>
    </lineage>
</organism>
<dbReference type="Pfam" id="PF08574">
    <property type="entry name" value="Iwr1"/>
    <property type="match status" value="1"/>
</dbReference>
<reference evidence="4 5" key="1">
    <citation type="submission" date="2024-07" db="EMBL/GenBank/DDBJ databases">
        <title>Section-level genome sequencing and comparative genomics of Aspergillus sections Usti and Cavernicolus.</title>
        <authorList>
            <consortium name="Lawrence Berkeley National Laboratory"/>
            <person name="Nybo J.L."/>
            <person name="Vesth T.C."/>
            <person name="Theobald S."/>
            <person name="Frisvad J.C."/>
            <person name="Larsen T.O."/>
            <person name="Kjaerboelling I."/>
            <person name="Rothschild-Mancinelli K."/>
            <person name="Lyhne E.K."/>
            <person name="Kogle M.E."/>
            <person name="Barry K."/>
            <person name="Clum A."/>
            <person name="Na H."/>
            <person name="Ledsgaard L."/>
            <person name="Lin J."/>
            <person name="Lipzen A."/>
            <person name="Kuo A."/>
            <person name="Riley R."/>
            <person name="Mondo S."/>
            <person name="Labutti K."/>
            <person name="Haridas S."/>
            <person name="Pangalinan J."/>
            <person name="Salamov A.A."/>
            <person name="Simmons B.A."/>
            <person name="Magnuson J.K."/>
            <person name="Chen J."/>
            <person name="Drula E."/>
            <person name="Henrissat B."/>
            <person name="Wiebenga A."/>
            <person name="Lubbers R.J."/>
            <person name="Gomes A.C."/>
            <person name="Macurrencykelacurrency M.R."/>
            <person name="Stajich J."/>
            <person name="Grigoriev I.V."/>
            <person name="Mortensen U.H."/>
            <person name="De Vries R.P."/>
            <person name="Baker S.E."/>
            <person name="Andersen M.R."/>
        </authorList>
    </citation>
    <scope>NUCLEOTIDE SEQUENCE [LARGE SCALE GENOMIC DNA]</scope>
    <source>
        <strain evidence="4 5">CBS 449.75</strain>
    </source>
</reference>
<dbReference type="Proteomes" id="UP001610432">
    <property type="component" value="Unassembled WGS sequence"/>
</dbReference>
<feature type="compositionally biased region" description="Low complexity" evidence="2">
    <location>
        <begin position="55"/>
        <end position="67"/>
    </location>
</feature>
<dbReference type="InterPro" id="IPR040150">
    <property type="entry name" value="Iwr1"/>
</dbReference>
<feature type="region of interest" description="Disordered" evidence="2">
    <location>
        <begin position="48"/>
        <end position="104"/>
    </location>
</feature>
<dbReference type="PANTHER" id="PTHR28063:SF1">
    <property type="entry name" value="RNA POLYMERASE II NUCLEAR LOCALIZATION PROTEIN IWR1"/>
    <property type="match status" value="1"/>
</dbReference>
<evidence type="ECO:0000313" key="4">
    <source>
        <dbReference type="EMBL" id="KAL2866407.1"/>
    </source>
</evidence>
<dbReference type="PANTHER" id="PTHR28063">
    <property type="entry name" value="RNA POLYMERASE II NUCLEAR LOCALIZATION PROTEIN IWR1"/>
    <property type="match status" value="1"/>
</dbReference>
<dbReference type="RefSeq" id="XP_070885386.1">
    <property type="nucleotide sequence ID" value="XM_071024619.1"/>
</dbReference>
<keyword evidence="5" id="KW-1185">Reference proteome</keyword>
<dbReference type="GeneID" id="98139691"/>
<dbReference type="InterPro" id="IPR013883">
    <property type="entry name" value="TF_Iwr1_dom"/>
</dbReference>
<proteinExistence type="inferred from homology"/>
<name>A0ABR4LPE4_9EURO</name>
<protein>
    <recommendedName>
        <fullName evidence="3">Transcription factor Iwr1 domain-containing protein</fullName>
    </recommendedName>
</protein>
<evidence type="ECO:0000256" key="2">
    <source>
        <dbReference type="SAM" id="MobiDB-lite"/>
    </source>
</evidence>
<evidence type="ECO:0000256" key="1">
    <source>
        <dbReference type="ARBA" id="ARBA00010218"/>
    </source>
</evidence>
<feature type="compositionally biased region" description="Acidic residues" evidence="2">
    <location>
        <begin position="440"/>
        <end position="453"/>
    </location>
</feature>
<feature type="region of interest" description="Disordered" evidence="2">
    <location>
        <begin position="440"/>
        <end position="468"/>
    </location>
</feature>
<feature type="domain" description="Transcription factor Iwr1" evidence="3">
    <location>
        <begin position="377"/>
        <end position="455"/>
    </location>
</feature>
<feature type="region of interest" description="Disordered" evidence="2">
    <location>
        <begin position="311"/>
        <end position="375"/>
    </location>
</feature>
<dbReference type="EMBL" id="JBFXLQ010000025">
    <property type="protein sequence ID" value="KAL2866407.1"/>
    <property type="molecule type" value="Genomic_DNA"/>
</dbReference>
<sequence>MTLPPEHINIKRRREEEPVDTLYIQSELHQTKRRFTDFVFQRVTVNAGSVRRSDSPSPSGSAAAQRSIRSPRSVSNLHVRKTTNIGGGGVPLVRATSPGAELREEQRITAARRQAEEKLKNATYSSPSPLTPGSEKTTTTTPKVDATPNGERLGSSTPSEPGSPASRTGIAPSIRRFQISRPGAPPSPLRTTGGGIQKRKDGAVAVLVEKLRREPHSRRASMVAGAASGRLEDMGFSIQEPMYARPQKRPVVNQTEKKWREERQGAISAAKERISQVLERGAQAHRTSWEDESDRLARQFEQIALELDGDMEVVPSPPNQHSPSSMAARSAMPKPPLKYQPRTPNRHRAAAPPDPIELNQKKTARAAATEENPDSDEDYVYDMYIRRPLPDRGFLTDPVVNLELDQEAWLRHHGIDGSRQDIGVIVITPEDEIYWEDFAEEDEEDRWDSEDGDSNGKPLHSNTSCWGRKYDMSWKGKKAKGRVLDS</sequence>
<comment type="similarity">
    <text evidence="1">Belongs to the IWR1/SLC7A6OS family.</text>
</comment>
<evidence type="ECO:0000313" key="5">
    <source>
        <dbReference type="Proteomes" id="UP001610432"/>
    </source>
</evidence>
<feature type="compositionally biased region" description="Low complexity" evidence="2">
    <location>
        <begin position="322"/>
        <end position="332"/>
    </location>
</feature>
<evidence type="ECO:0000259" key="3">
    <source>
        <dbReference type="Pfam" id="PF08574"/>
    </source>
</evidence>